<proteinExistence type="predicted"/>
<sequence>MAFAMEDNGRWSKRTPITTHTRKVVLIRLKPSQKAGAQHYYCNAICSFVRIFVGQEHDRVNDMLPGPSVTVEGG</sequence>
<evidence type="ECO:0000313" key="1">
    <source>
        <dbReference type="EMBL" id="CAG8961942.1"/>
    </source>
</evidence>
<dbReference type="OrthoDB" id="10345369at2759"/>
<dbReference type="Proteomes" id="UP000696280">
    <property type="component" value="Unassembled WGS sequence"/>
</dbReference>
<gene>
    <name evidence="1" type="ORF">HYFRA_00013722</name>
</gene>
<keyword evidence="2" id="KW-1185">Reference proteome</keyword>
<dbReference type="EMBL" id="CAJVRL010000121">
    <property type="protein sequence ID" value="CAG8961942.1"/>
    <property type="molecule type" value="Genomic_DNA"/>
</dbReference>
<evidence type="ECO:0000313" key="2">
    <source>
        <dbReference type="Proteomes" id="UP000696280"/>
    </source>
</evidence>
<dbReference type="AlphaFoldDB" id="A0A9N9Q1N2"/>
<organism evidence="1 2">
    <name type="scientific">Hymenoscyphus fraxineus</name>
    <dbReference type="NCBI Taxonomy" id="746836"/>
    <lineage>
        <taxon>Eukaryota</taxon>
        <taxon>Fungi</taxon>
        <taxon>Dikarya</taxon>
        <taxon>Ascomycota</taxon>
        <taxon>Pezizomycotina</taxon>
        <taxon>Leotiomycetes</taxon>
        <taxon>Helotiales</taxon>
        <taxon>Helotiaceae</taxon>
        <taxon>Hymenoscyphus</taxon>
    </lineage>
</organism>
<name>A0A9N9Q1N2_9HELO</name>
<comment type="caution">
    <text evidence="1">The sequence shown here is derived from an EMBL/GenBank/DDBJ whole genome shotgun (WGS) entry which is preliminary data.</text>
</comment>
<accession>A0A9N9Q1N2</accession>
<protein>
    <submittedName>
        <fullName evidence="1">Uncharacterized protein</fullName>
    </submittedName>
</protein>
<reference evidence="1" key="1">
    <citation type="submission" date="2021-07" db="EMBL/GenBank/DDBJ databases">
        <authorList>
            <person name="Durling M."/>
        </authorList>
    </citation>
    <scope>NUCLEOTIDE SEQUENCE</scope>
</reference>